<dbReference type="RefSeq" id="WP_011265109.1">
    <property type="nucleotide sequence ID" value="NC_006908.1"/>
</dbReference>
<dbReference type="HOGENOM" id="CLU_000445_44_2_14"/>
<proteinExistence type="predicted"/>
<dbReference type="Gene3D" id="3.40.50.880">
    <property type="match status" value="1"/>
</dbReference>
<protein>
    <submittedName>
        <fullName evidence="2">Putative intracellular protease/amidase and/or 4-methyl-5 (B-hydroxyethyl)-thiazole monophosphate biosynthesis protein</fullName>
    </submittedName>
</protein>
<dbReference type="GO" id="GO:0008233">
    <property type="term" value="F:peptidase activity"/>
    <property type="evidence" value="ECO:0007669"/>
    <property type="project" value="UniProtKB-KW"/>
</dbReference>
<name>Q6KH56_MYCM1</name>
<sequence length="182" mass="20828">MKLLTLVLDEFQDIELINVNATLQRGNFLEKNDFYNPHNKKVVTGQFNIANVNTITQINENDYDAIFIPGGKAAQHLRKDSKSLNLIESFIKKNKIIIMICDAPNAIYESNLLKKDIIFTSYPVESILKLKPIQRNEDNVVYYKNFFSAKSAAFSIELGLKVIEVLKSKQESERVSKNLWGN</sequence>
<evidence type="ECO:0000313" key="3">
    <source>
        <dbReference type="Proteomes" id="UP000009072"/>
    </source>
</evidence>
<dbReference type="PANTHER" id="PTHR48094">
    <property type="entry name" value="PROTEIN/NUCLEIC ACID DEGLYCASE DJ-1-RELATED"/>
    <property type="match status" value="1"/>
</dbReference>
<reference evidence="2 3" key="1">
    <citation type="journal article" date="2004" name="Genome Res.">
        <title>The complete genome and proteome of Mycoplasma mobile.</title>
        <authorList>
            <person name="Jaffe J.D."/>
            <person name="Stange-Thomann N."/>
            <person name="Smith C."/>
            <person name="DeCaprio D."/>
            <person name="Fisher S."/>
            <person name="Butler J."/>
            <person name="Calvo S."/>
            <person name="Elkins T."/>
            <person name="FitzGerald M.G."/>
            <person name="Hafez N."/>
            <person name="Kodira C.D."/>
            <person name="Major J."/>
            <person name="Wang S."/>
            <person name="Wilkinson J."/>
            <person name="Nicol R."/>
            <person name="Nusbaum C."/>
            <person name="Birren B."/>
            <person name="Berg H.C."/>
            <person name="Church G.M."/>
        </authorList>
    </citation>
    <scope>NUCLEOTIDE SEQUENCE [LARGE SCALE GENOMIC DNA]</scope>
    <source>
        <strain evidence="3">ATCC 43663 / 163K / NCTC 11711</strain>
    </source>
</reference>
<feature type="domain" description="DJ-1/PfpI" evidence="1">
    <location>
        <begin position="2"/>
        <end position="164"/>
    </location>
</feature>
<dbReference type="OrthoDB" id="9800516at2"/>
<dbReference type="GO" id="GO:0006508">
    <property type="term" value="P:proteolysis"/>
    <property type="evidence" value="ECO:0007669"/>
    <property type="project" value="UniProtKB-KW"/>
</dbReference>
<dbReference type="Pfam" id="PF01965">
    <property type="entry name" value="DJ-1_PfpI"/>
    <property type="match status" value="1"/>
</dbReference>
<keyword evidence="3" id="KW-1185">Reference proteome</keyword>
<dbReference type="InterPro" id="IPR002818">
    <property type="entry name" value="DJ-1/PfpI"/>
</dbReference>
<dbReference type="STRING" id="267748.MMOB5890"/>
<dbReference type="InterPro" id="IPR050325">
    <property type="entry name" value="Prot/Nucl_acid_deglycase"/>
</dbReference>
<gene>
    <name evidence="2" type="primary">thiJ</name>
    <name evidence="2" type="ordered locus">MMOB5890</name>
</gene>
<dbReference type="eggNOG" id="COG0693">
    <property type="taxonomic scope" value="Bacteria"/>
</dbReference>
<keyword evidence="2" id="KW-0378">Hydrolase</keyword>
<dbReference type="InterPro" id="IPR029062">
    <property type="entry name" value="Class_I_gatase-like"/>
</dbReference>
<dbReference type="GO" id="GO:0005737">
    <property type="term" value="C:cytoplasm"/>
    <property type="evidence" value="ECO:0007669"/>
    <property type="project" value="TreeGrafter"/>
</dbReference>
<dbReference type="SUPFAM" id="SSF52317">
    <property type="entry name" value="Class I glutamine amidotransferase-like"/>
    <property type="match status" value="1"/>
</dbReference>
<dbReference type="PANTHER" id="PTHR48094:SF12">
    <property type="entry name" value="PARKINSON DISEASE PROTEIN 7 HOMOLOG"/>
    <property type="match status" value="1"/>
</dbReference>
<evidence type="ECO:0000313" key="2">
    <source>
        <dbReference type="EMBL" id="AAT28075.1"/>
    </source>
</evidence>
<accession>Q6KH56</accession>
<evidence type="ECO:0000259" key="1">
    <source>
        <dbReference type="Pfam" id="PF01965"/>
    </source>
</evidence>
<keyword evidence="2" id="KW-0645">Protease</keyword>
<dbReference type="AlphaFoldDB" id="Q6KH56"/>
<dbReference type="KEGG" id="mmo:MMOB5890"/>
<organism evidence="2 3">
    <name type="scientific">Mycoplasma mobile (strain ATCC 43663 / 163K / NCTC 11711)</name>
    <name type="common">Mesomycoplasma mobile</name>
    <dbReference type="NCBI Taxonomy" id="267748"/>
    <lineage>
        <taxon>Bacteria</taxon>
        <taxon>Bacillati</taxon>
        <taxon>Mycoplasmatota</taxon>
        <taxon>Mycoplasmoidales</taxon>
        <taxon>Metamycoplasmataceae</taxon>
        <taxon>Mesomycoplasma</taxon>
    </lineage>
</organism>
<dbReference type="Proteomes" id="UP000009072">
    <property type="component" value="Chromosome"/>
</dbReference>
<dbReference type="EMBL" id="AE017308">
    <property type="protein sequence ID" value="AAT28075.1"/>
    <property type="molecule type" value="Genomic_DNA"/>
</dbReference>